<keyword evidence="2" id="KW-0347">Helicase</keyword>
<evidence type="ECO:0000313" key="2">
    <source>
        <dbReference type="EMBL" id="AIF07177.1"/>
    </source>
</evidence>
<dbReference type="Gene3D" id="3.40.50.300">
    <property type="entry name" value="P-loop containing nucleotide triphosphate hydrolases"/>
    <property type="match status" value="1"/>
</dbReference>
<keyword evidence="2" id="KW-0547">Nucleotide-binding</keyword>
<dbReference type="CDD" id="cd18785">
    <property type="entry name" value="SF2_C"/>
    <property type="match status" value="1"/>
</dbReference>
<accession>A0A075GY56</accession>
<sequence length="413" mass="47273">MPKVIASTATIKAAQVQVSKIFNRSKTVIFPPPGIDGKDSFFSWETGNKGKMFVGVSFSQKSGKFALGKLYAALLQRMQNIRLSKRRSDEEIDPYWTLVGYYNSTRELGGANRLVEDDVVKNIDTLADAIYDKPDSARDPGSPERGIDELTARKTQREINVIRDKLERTLYNSPDDVISILLATKMISIGIDIPRLSLMVVNGQPKTATEYIQVTGRIGRDKKAPGIVFVLFNPYKPRDLSHYQNFNGFHSTMQKHVEPLSLTPFSIPAYTRGLHAVLIAMIRLTDKYMSGKKDADKFEMKLGKDATEFILSRFKSVEKVNEDSTSYKDFKIKLMTLQEQWEKFIKDTDDDPDLHEDVWYNNPYDPYHGEETKNKRVLMIEFAQHGEQKSDSYPLRTPESLRDVEQQLKMRYV</sequence>
<reference evidence="2" key="1">
    <citation type="journal article" date="2014" name="Genome Biol. Evol.">
        <title>Pangenome evidence for extensive interdomain horizontal transfer affecting lineage core and shell genes in uncultured planktonic thaumarchaeota and euryarchaeota.</title>
        <authorList>
            <person name="Deschamps P."/>
            <person name="Zivanovic Y."/>
            <person name="Moreira D."/>
            <person name="Rodriguez-Valera F."/>
            <person name="Lopez-Garcia P."/>
        </authorList>
    </citation>
    <scope>NUCLEOTIDE SEQUENCE</scope>
</reference>
<dbReference type="AlphaFoldDB" id="A0A075GY56"/>
<dbReference type="GO" id="GO:0004386">
    <property type="term" value="F:helicase activity"/>
    <property type="evidence" value="ECO:0007669"/>
    <property type="project" value="UniProtKB-KW"/>
</dbReference>
<keyword evidence="2" id="KW-0378">Hydrolase</keyword>
<protein>
    <submittedName>
        <fullName evidence="2">DNA helicase</fullName>
    </submittedName>
</protein>
<organism evidence="2">
    <name type="scientific">uncultured marine thaumarchaeote KM3_200_B02</name>
    <dbReference type="NCBI Taxonomy" id="1456093"/>
    <lineage>
        <taxon>Archaea</taxon>
        <taxon>Nitrososphaerota</taxon>
        <taxon>environmental samples</taxon>
    </lineage>
</organism>
<dbReference type="Pfam" id="PF00271">
    <property type="entry name" value="Helicase_C"/>
    <property type="match status" value="1"/>
</dbReference>
<feature type="domain" description="Helicase C-terminal" evidence="1">
    <location>
        <begin position="97"/>
        <end position="268"/>
    </location>
</feature>
<keyword evidence="2" id="KW-0067">ATP-binding</keyword>
<name>A0A075GY56_9ARCH</name>
<dbReference type="SUPFAM" id="SSF52540">
    <property type="entry name" value="P-loop containing nucleoside triphosphate hydrolases"/>
    <property type="match status" value="1"/>
</dbReference>
<proteinExistence type="predicted"/>
<dbReference type="InterPro" id="IPR027417">
    <property type="entry name" value="P-loop_NTPase"/>
</dbReference>
<evidence type="ECO:0000259" key="1">
    <source>
        <dbReference type="PROSITE" id="PS51194"/>
    </source>
</evidence>
<dbReference type="SMART" id="SM00490">
    <property type="entry name" value="HELICc"/>
    <property type="match status" value="1"/>
</dbReference>
<dbReference type="EMBL" id="KF900793">
    <property type="protein sequence ID" value="AIF07177.1"/>
    <property type="molecule type" value="Genomic_DNA"/>
</dbReference>
<dbReference type="InterPro" id="IPR001650">
    <property type="entry name" value="Helicase_C-like"/>
</dbReference>
<dbReference type="PROSITE" id="PS51194">
    <property type="entry name" value="HELICASE_CTER"/>
    <property type="match status" value="1"/>
</dbReference>